<dbReference type="SUPFAM" id="SSF159245">
    <property type="entry name" value="AttH-like"/>
    <property type="match status" value="1"/>
</dbReference>
<name>X0W0J9_9ZZZZ</name>
<organism evidence="2">
    <name type="scientific">marine sediment metagenome</name>
    <dbReference type="NCBI Taxonomy" id="412755"/>
    <lineage>
        <taxon>unclassified sequences</taxon>
        <taxon>metagenomes</taxon>
        <taxon>ecological metagenomes</taxon>
    </lineage>
</organism>
<proteinExistence type="predicted"/>
<dbReference type="EMBL" id="BARS01032762">
    <property type="protein sequence ID" value="GAG18183.1"/>
    <property type="molecule type" value="Genomic_DNA"/>
</dbReference>
<gene>
    <name evidence="2" type="ORF">S01H1_50820</name>
</gene>
<accession>X0W0J9</accession>
<feature type="non-terminal residue" evidence="2">
    <location>
        <position position="1"/>
    </location>
</feature>
<comment type="caution">
    <text evidence="2">The sequence shown here is derived from an EMBL/GenBank/DDBJ whole genome shotgun (WGS) entry which is preliminary data.</text>
</comment>
<dbReference type="InterPro" id="IPR055493">
    <property type="entry name" value="DUF7065"/>
</dbReference>
<reference evidence="2" key="1">
    <citation type="journal article" date="2014" name="Front. Microbiol.">
        <title>High frequency of phylogenetically diverse reductive dehalogenase-homologous genes in deep subseafloor sedimentary metagenomes.</title>
        <authorList>
            <person name="Kawai M."/>
            <person name="Futagami T."/>
            <person name="Toyoda A."/>
            <person name="Takaki Y."/>
            <person name="Nishi S."/>
            <person name="Hori S."/>
            <person name="Arai W."/>
            <person name="Tsubouchi T."/>
            <person name="Morono Y."/>
            <person name="Uchiyama I."/>
            <person name="Ito T."/>
            <person name="Fujiyama A."/>
            <person name="Inagaki F."/>
            <person name="Takami H."/>
        </authorList>
    </citation>
    <scope>NUCLEOTIDE SEQUENCE</scope>
    <source>
        <strain evidence="2">Expedition CK06-06</strain>
    </source>
</reference>
<dbReference type="Pfam" id="PF23213">
    <property type="entry name" value="DUF7065"/>
    <property type="match status" value="1"/>
</dbReference>
<evidence type="ECO:0000313" key="2">
    <source>
        <dbReference type="EMBL" id="GAG18183.1"/>
    </source>
</evidence>
<feature type="domain" description="DUF7065" evidence="1">
    <location>
        <begin position="8"/>
        <end position="169"/>
    </location>
</feature>
<sequence length="261" mass="31410">EKNNALKDADELLHKPGDIQKWREAYYWNWIDLENKITGCSTIGIIPNEQRREMFFFLFVDNKRIIYYREPTLHEYVDDIDVMLRDKRLAYKLIIPFQKWEIIYKCPKFEFKITWDTRFNMHLFKKDFSIAWHTHFESSGVITGEIKYKNGTVKKIQGYGQRDKSWGIRDWHGVDHWIAGQFQFKDWNCGLRKDYYQNKIDVSGYIATKDGTIPIRDVEIDIIDDDDKLKTPLITTYHITDEQDKTYNIEARLINKNSIFR</sequence>
<protein>
    <recommendedName>
        <fullName evidence="1">DUF7065 domain-containing protein</fullName>
    </recommendedName>
</protein>
<evidence type="ECO:0000259" key="1">
    <source>
        <dbReference type="Pfam" id="PF23213"/>
    </source>
</evidence>
<dbReference type="AlphaFoldDB" id="X0W0J9"/>
<feature type="non-terminal residue" evidence="2">
    <location>
        <position position="261"/>
    </location>
</feature>